<feature type="coiled-coil region" evidence="1">
    <location>
        <begin position="24"/>
        <end position="93"/>
    </location>
</feature>
<name>A0ABT0TT04_9HELI</name>
<sequence length="205" mass="24006">MKGDFALQEITRKLDEIKEVWQIYEIFEKAKKEFNKEYETLSKDRESLIDSFNEISAKNALLLSQNQELETKNKLLEQALTQKQKELDELDSKSVLEGICYDFSNLEGLCENLKEHLGKIDTTLPTKPNALQKLEVSYQQHKKLVAKPANSYVTLAEAQRLYERIEVFLEHLKSLDLEIAKMLLEVRDLKNQCQKKYEDSYNEIL</sequence>
<keyword evidence="3" id="KW-1185">Reference proteome</keyword>
<reference evidence="2" key="1">
    <citation type="submission" date="2022-06" db="EMBL/GenBank/DDBJ databases">
        <title>Helicobacter colisuis sp. nov.</title>
        <authorList>
            <person name="Papic B."/>
            <person name="Gruntar I."/>
        </authorList>
    </citation>
    <scope>NUCLEOTIDE SEQUENCE</scope>
    <source>
        <strain evidence="2">11154-15</strain>
    </source>
</reference>
<evidence type="ECO:0000313" key="2">
    <source>
        <dbReference type="EMBL" id="MCL9819062.1"/>
    </source>
</evidence>
<dbReference type="EMBL" id="JAMOKX010000002">
    <property type="protein sequence ID" value="MCL9819062.1"/>
    <property type="molecule type" value="Genomic_DNA"/>
</dbReference>
<protein>
    <submittedName>
        <fullName evidence="2">Uncharacterized protein</fullName>
    </submittedName>
</protein>
<evidence type="ECO:0000256" key="1">
    <source>
        <dbReference type="SAM" id="Coils"/>
    </source>
</evidence>
<organism evidence="2 3">
    <name type="scientific">Helicobacter colisuis</name>
    <dbReference type="NCBI Taxonomy" id="2949739"/>
    <lineage>
        <taxon>Bacteria</taxon>
        <taxon>Pseudomonadati</taxon>
        <taxon>Campylobacterota</taxon>
        <taxon>Epsilonproteobacteria</taxon>
        <taxon>Campylobacterales</taxon>
        <taxon>Helicobacteraceae</taxon>
        <taxon>Helicobacter</taxon>
    </lineage>
</organism>
<gene>
    <name evidence="2" type="ORF">NCR95_02595</name>
</gene>
<feature type="coiled-coil region" evidence="1">
    <location>
        <begin position="172"/>
        <end position="199"/>
    </location>
</feature>
<keyword evidence="1" id="KW-0175">Coiled coil</keyword>
<accession>A0ABT0TT04</accession>
<dbReference type="Proteomes" id="UP001057522">
    <property type="component" value="Unassembled WGS sequence"/>
</dbReference>
<proteinExistence type="predicted"/>
<comment type="caution">
    <text evidence="2">The sequence shown here is derived from an EMBL/GenBank/DDBJ whole genome shotgun (WGS) entry which is preliminary data.</text>
</comment>
<dbReference type="RefSeq" id="WP_250603666.1">
    <property type="nucleotide sequence ID" value="NZ_JAMOKX010000002.1"/>
</dbReference>
<evidence type="ECO:0000313" key="3">
    <source>
        <dbReference type="Proteomes" id="UP001057522"/>
    </source>
</evidence>